<feature type="transmembrane region" description="Helical" evidence="8">
    <location>
        <begin position="155"/>
        <end position="174"/>
    </location>
</feature>
<proteinExistence type="predicted"/>
<dbReference type="InterPro" id="IPR018480">
    <property type="entry name" value="PNAcMuramoyl-5peptid_Trfase_CS"/>
</dbReference>
<feature type="transmembrane region" description="Helical" evidence="8">
    <location>
        <begin position="19"/>
        <end position="38"/>
    </location>
</feature>
<evidence type="ECO:0000256" key="5">
    <source>
        <dbReference type="ARBA" id="ARBA00022989"/>
    </source>
</evidence>
<dbReference type="GO" id="GO:0071555">
    <property type="term" value="P:cell wall organization"/>
    <property type="evidence" value="ECO:0007669"/>
    <property type="project" value="TreeGrafter"/>
</dbReference>
<feature type="transmembrane region" description="Helical" evidence="8">
    <location>
        <begin position="131"/>
        <end position="149"/>
    </location>
</feature>
<comment type="cofactor">
    <cofactor evidence="7">
        <name>Mg(2+)</name>
        <dbReference type="ChEBI" id="CHEBI:18420"/>
    </cofactor>
</comment>
<accession>A0A512BD72</accession>
<evidence type="ECO:0000256" key="8">
    <source>
        <dbReference type="SAM" id="Phobius"/>
    </source>
</evidence>
<evidence type="ECO:0000313" key="10">
    <source>
        <dbReference type="Proteomes" id="UP000321513"/>
    </source>
</evidence>
<dbReference type="GO" id="GO:0046872">
    <property type="term" value="F:metal ion binding"/>
    <property type="evidence" value="ECO:0007669"/>
    <property type="project" value="UniProtKB-KW"/>
</dbReference>
<evidence type="ECO:0000256" key="1">
    <source>
        <dbReference type="ARBA" id="ARBA00004651"/>
    </source>
</evidence>
<feature type="transmembrane region" description="Helical" evidence="8">
    <location>
        <begin position="213"/>
        <end position="234"/>
    </location>
</feature>
<feature type="transmembrane region" description="Helical" evidence="8">
    <location>
        <begin position="44"/>
        <end position="60"/>
    </location>
</feature>
<dbReference type="RefSeq" id="WP_246113228.1">
    <property type="nucleotide sequence ID" value="NZ_BJYT01000008.1"/>
</dbReference>
<evidence type="ECO:0000256" key="7">
    <source>
        <dbReference type="PIRSR" id="PIRSR600715-1"/>
    </source>
</evidence>
<evidence type="ECO:0000313" key="9">
    <source>
        <dbReference type="EMBL" id="GEO09911.1"/>
    </source>
</evidence>
<evidence type="ECO:0000256" key="6">
    <source>
        <dbReference type="ARBA" id="ARBA00023136"/>
    </source>
</evidence>
<feature type="binding site" evidence="7">
    <location>
        <position position="123"/>
    </location>
    <ligand>
        <name>Mg(2+)</name>
        <dbReference type="ChEBI" id="CHEBI:18420"/>
    </ligand>
</feature>
<dbReference type="PROSITE" id="PS01348">
    <property type="entry name" value="MRAY_2"/>
    <property type="match status" value="1"/>
</dbReference>
<keyword evidence="3 9" id="KW-0808">Transferase</keyword>
<protein>
    <submittedName>
        <fullName evidence="9">Undecaprenyl-phosphate alpha-N-acetylglucosaminyl 1-phosphate transferase</fullName>
    </submittedName>
</protein>
<keyword evidence="7" id="KW-0460">Magnesium</keyword>
<dbReference type="Pfam" id="PF00953">
    <property type="entry name" value="Glycos_transf_4"/>
    <property type="match status" value="1"/>
</dbReference>
<keyword evidence="2" id="KW-1003">Cell membrane</keyword>
<dbReference type="Proteomes" id="UP000321513">
    <property type="component" value="Unassembled WGS sequence"/>
</dbReference>
<reference evidence="9 10" key="1">
    <citation type="submission" date="2019-07" db="EMBL/GenBank/DDBJ databases">
        <title>Whole genome shotgun sequence of Segetibacter aerophilus NBRC 106135.</title>
        <authorList>
            <person name="Hosoyama A."/>
            <person name="Uohara A."/>
            <person name="Ohji S."/>
            <person name="Ichikawa N."/>
        </authorList>
    </citation>
    <scope>NUCLEOTIDE SEQUENCE [LARGE SCALE GENOMIC DNA]</scope>
    <source>
        <strain evidence="9 10">NBRC 106135</strain>
    </source>
</reference>
<feature type="transmembrane region" description="Helical" evidence="8">
    <location>
        <begin position="105"/>
        <end position="124"/>
    </location>
</feature>
<dbReference type="PANTHER" id="PTHR22926">
    <property type="entry name" value="PHOSPHO-N-ACETYLMURAMOYL-PENTAPEPTIDE-TRANSFERASE"/>
    <property type="match status" value="1"/>
</dbReference>
<feature type="transmembrane region" description="Helical" evidence="8">
    <location>
        <begin position="72"/>
        <end position="93"/>
    </location>
</feature>
<dbReference type="AlphaFoldDB" id="A0A512BD72"/>
<dbReference type="EMBL" id="BJYT01000008">
    <property type="protein sequence ID" value="GEO09911.1"/>
    <property type="molecule type" value="Genomic_DNA"/>
</dbReference>
<evidence type="ECO:0000256" key="4">
    <source>
        <dbReference type="ARBA" id="ARBA00022692"/>
    </source>
</evidence>
<keyword evidence="7" id="KW-0479">Metal-binding</keyword>
<dbReference type="GO" id="GO:0044038">
    <property type="term" value="P:cell wall macromolecule biosynthetic process"/>
    <property type="evidence" value="ECO:0007669"/>
    <property type="project" value="TreeGrafter"/>
</dbReference>
<keyword evidence="4 8" id="KW-0812">Transmembrane</keyword>
<organism evidence="9 10">
    <name type="scientific">Segetibacter aerophilus</name>
    <dbReference type="NCBI Taxonomy" id="670293"/>
    <lineage>
        <taxon>Bacteria</taxon>
        <taxon>Pseudomonadati</taxon>
        <taxon>Bacteroidota</taxon>
        <taxon>Chitinophagia</taxon>
        <taxon>Chitinophagales</taxon>
        <taxon>Chitinophagaceae</taxon>
        <taxon>Segetibacter</taxon>
    </lineage>
</organism>
<comment type="caution">
    <text evidence="9">The sequence shown here is derived from an EMBL/GenBank/DDBJ whole genome shotgun (WGS) entry which is preliminary data.</text>
</comment>
<dbReference type="CDD" id="cd06853">
    <property type="entry name" value="GT_WecA_like"/>
    <property type="match status" value="1"/>
</dbReference>
<dbReference type="GO" id="GO:0009103">
    <property type="term" value="P:lipopolysaccharide biosynthetic process"/>
    <property type="evidence" value="ECO:0007669"/>
    <property type="project" value="TreeGrafter"/>
</dbReference>
<keyword evidence="10" id="KW-1185">Reference proteome</keyword>
<feature type="transmembrane region" description="Helical" evidence="8">
    <location>
        <begin position="290"/>
        <end position="307"/>
    </location>
</feature>
<evidence type="ECO:0000256" key="3">
    <source>
        <dbReference type="ARBA" id="ARBA00022679"/>
    </source>
</evidence>
<dbReference type="PANTHER" id="PTHR22926:SF3">
    <property type="entry name" value="UNDECAPRENYL-PHOSPHATE ALPHA-N-ACETYLGLUCOSAMINYL 1-PHOSPHATE TRANSFERASE"/>
    <property type="match status" value="1"/>
</dbReference>
<dbReference type="InterPro" id="IPR000715">
    <property type="entry name" value="Glycosyl_transferase_4"/>
</dbReference>
<keyword evidence="5 8" id="KW-1133">Transmembrane helix</keyword>
<comment type="subcellular location">
    <subcellularLocation>
        <location evidence="1">Cell membrane</location>
        <topology evidence="1">Multi-pass membrane protein</topology>
    </subcellularLocation>
</comment>
<sequence>MYDEPDNVRKLHIKPIPSLGGLGIFIGFIFCLLFGVNLSNAPEFQYYFASFLILFFIGLKDDILVLSATKKFIGQILVALILIFKSNLLITNIHGFLGLSEIDNTLSFLLTLFTIVVITNAFNLIDGIDGLAGSVGTVSSLIFGIFFIVNGNYSYAVVGFGMAASISAFLFYNFQPAKIFMGDTGSLLIGLVNSILVIKFIQAAPYYKFSAISASPAVGFCILLLPLMDTLRVFGIRILRGRSPFSPDRNHIHHLLLDKGLSHKNVTLTCTASAIFFAVSGFLLQRVGTTWLILGSSSVFFGVIYCLHKTRRRSPIQIVRREVVRSRETKEEKLVRVNSL</sequence>
<name>A0A512BD72_9BACT</name>
<feature type="binding site" evidence="7">
    <location>
        <position position="183"/>
    </location>
    <ligand>
        <name>Mg(2+)</name>
        <dbReference type="ChEBI" id="CHEBI:18420"/>
    </ligand>
</feature>
<gene>
    <name evidence="9" type="ORF">SAE01_24070</name>
</gene>
<dbReference type="GO" id="GO:0016780">
    <property type="term" value="F:phosphotransferase activity, for other substituted phosphate groups"/>
    <property type="evidence" value="ECO:0007669"/>
    <property type="project" value="InterPro"/>
</dbReference>
<dbReference type="GO" id="GO:0005886">
    <property type="term" value="C:plasma membrane"/>
    <property type="evidence" value="ECO:0007669"/>
    <property type="project" value="UniProtKB-SubCell"/>
</dbReference>
<evidence type="ECO:0000256" key="2">
    <source>
        <dbReference type="ARBA" id="ARBA00022475"/>
    </source>
</evidence>
<feature type="transmembrane region" description="Helical" evidence="8">
    <location>
        <begin position="186"/>
        <end position="207"/>
    </location>
</feature>
<keyword evidence="6 8" id="KW-0472">Membrane</keyword>